<feature type="domain" description="Thioredoxin" evidence="11">
    <location>
        <begin position="1"/>
        <end position="105"/>
    </location>
</feature>
<evidence type="ECO:0000256" key="8">
    <source>
        <dbReference type="PIRNR" id="PIRNR000077"/>
    </source>
</evidence>
<dbReference type="PROSITE" id="PS51352">
    <property type="entry name" value="THIOREDOXIN_2"/>
    <property type="match status" value="1"/>
</dbReference>
<feature type="disulfide bond" description="Redox-active" evidence="10">
    <location>
        <begin position="30"/>
        <end position="33"/>
    </location>
</feature>
<evidence type="ECO:0000256" key="4">
    <source>
        <dbReference type="ARBA" id="ARBA00022982"/>
    </source>
</evidence>
<dbReference type="SUPFAM" id="SSF52833">
    <property type="entry name" value="Thioredoxin-like"/>
    <property type="match status" value="1"/>
</dbReference>
<evidence type="ECO:0000256" key="9">
    <source>
        <dbReference type="PIRSR" id="PIRSR000077-1"/>
    </source>
</evidence>
<dbReference type="Gene3D" id="3.40.30.10">
    <property type="entry name" value="Glutaredoxin"/>
    <property type="match status" value="1"/>
</dbReference>
<dbReference type="PRINTS" id="PR00421">
    <property type="entry name" value="THIOREDOXIN"/>
</dbReference>
<evidence type="ECO:0000256" key="5">
    <source>
        <dbReference type="ARBA" id="ARBA00023157"/>
    </source>
</evidence>
<dbReference type="CDD" id="cd02947">
    <property type="entry name" value="TRX_family"/>
    <property type="match status" value="1"/>
</dbReference>
<comment type="similarity">
    <text evidence="1 8">Belongs to the thioredoxin family.</text>
</comment>
<dbReference type="InterPro" id="IPR017937">
    <property type="entry name" value="Thioredoxin_CS"/>
</dbReference>
<keyword evidence="3" id="KW-0813">Transport</keyword>
<evidence type="ECO:0000256" key="10">
    <source>
        <dbReference type="PIRSR" id="PIRSR000077-4"/>
    </source>
</evidence>
<evidence type="ECO:0000313" key="13">
    <source>
        <dbReference type="Proteomes" id="UP000199662"/>
    </source>
</evidence>
<feature type="site" description="Deprotonates C-terminal active site Cys" evidence="9">
    <location>
        <position position="24"/>
    </location>
</feature>
<keyword evidence="5 10" id="KW-1015">Disulfide bond</keyword>
<protein>
    <recommendedName>
        <fullName evidence="2 7">Thioredoxin</fullName>
    </recommendedName>
</protein>
<evidence type="ECO:0000256" key="6">
    <source>
        <dbReference type="ARBA" id="ARBA00023284"/>
    </source>
</evidence>
<dbReference type="Pfam" id="PF00085">
    <property type="entry name" value="Thioredoxin"/>
    <property type="match status" value="1"/>
</dbReference>
<dbReference type="EMBL" id="FNZK01000004">
    <property type="protein sequence ID" value="SEJ17571.1"/>
    <property type="molecule type" value="Genomic_DNA"/>
</dbReference>
<dbReference type="InterPro" id="IPR036249">
    <property type="entry name" value="Thioredoxin-like_sf"/>
</dbReference>
<dbReference type="FunFam" id="3.40.30.10:FF:000001">
    <property type="entry name" value="Thioredoxin"/>
    <property type="match status" value="1"/>
</dbReference>
<dbReference type="GO" id="GO:0005737">
    <property type="term" value="C:cytoplasm"/>
    <property type="evidence" value="ECO:0007669"/>
    <property type="project" value="TreeGrafter"/>
</dbReference>
<evidence type="ECO:0000256" key="1">
    <source>
        <dbReference type="ARBA" id="ARBA00008987"/>
    </source>
</evidence>
<sequence length="105" mass="11534">MGIIHPSTKDFDQLLQANEVVLVDFWATWCGPCLMLAPIIEEISKKYEGKAVVAKVDVDVERALAEHYQIMSIPTVLVFKKGKLAGREIGAAAASVYEAMIEKAL</sequence>
<dbReference type="PANTHER" id="PTHR45663:SF11">
    <property type="entry name" value="GEO12009P1"/>
    <property type="match status" value="1"/>
</dbReference>
<feature type="active site" description="Nucleophile" evidence="9">
    <location>
        <position position="33"/>
    </location>
</feature>
<dbReference type="AlphaFoldDB" id="A0A1H6WKN2"/>
<dbReference type="NCBIfam" id="TIGR01068">
    <property type="entry name" value="thioredoxin"/>
    <property type="match status" value="1"/>
</dbReference>
<name>A0A1H6WKN2_9FIRM</name>
<dbReference type="GO" id="GO:0015035">
    <property type="term" value="F:protein-disulfide reductase activity"/>
    <property type="evidence" value="ECO:0007669"/>
    <property type="project" value="UniProtKB-UniRule"/>
</dbReference>
<evidence type="ECO:0000256" key="3">
    <source>
        <dbReference type="ARBA" id="ARBA00022448"/>
    </source>
</evidence>
<keyword evidence="4" id="KW-0249">Electron transport</keyword>
<feature type="site" description="Contributes to redox potential value" evidence="9">
    <location>
        <position position="31"/>
    </location>
</feature>
<evidence type="ECO:0000259" key="11">
    <source>
        <dbReference type="PROSITE" id="PS51352"/>
    </source>
</evidence>
<feature type="active site" description="Nucleophile" evidence="9">
    <location>
        <position position="30"/>
    </location>
</feature>
<dbReference type="PIRSF" id="PIRSF000077">
    <property type="entry name" value="Thioredoxin"/>
    <property type="match status" value="1"/>
</dbReference>
<dbReference type="PROSITE" id="PS00194">
    <property type="entry name" value="THIOREDOXIN_1"/>
    <property type="match status" value="1"/>
</dbReference>
<dbReference type="PANTHER" id="PTHR45663">
    <property type="entry name" value="GEO12009P1"/>
    <property type="match status" value="1"/>
</dbReference>
<dbReference type="InterPro" id="IPR005746">
    <property type="entry name" value="Thioredoxin"/>
</dbReference>
<reference evidence="12 13" key="1">
    <citation type="submission" date="2016-10" db="EMBL/GenBank/DDBJ databases">
        <authorList>
            <person name="de Groot N.N."/>
        </authorList>
    </citation>
    <scope>NUCLEOTIDE SEQUENCE [LARGE SCALE GENOMIC DNA]</scope>
    <source>
        <strain evidence="12 13">DSM 2179</strain>
    </source>
</reference>
<organism evidence="12 13">
    <name type="scientific">Propionispira arboris</name>
    <dbReference type="NCBI Taxonomy" id="84035"/>
    <lineage>
        <taxon>Bacteria</taxon>
        <taxon>Bacillati</taxon>
        <taxon>Bacillota</taxon>
        <taxon>Negativicutes</taxon>
        <taxon>Selenomonadales</taxon>
        <taxon>Selenomonadaceae</taxon>
        <taxon>Propionispira</taxon>
    </lineage>
</organism>
<dbReference type="InterPro" id="IPR013766">
    <property type="entry name" value="Thioredoxin_domain"/>
</dbReference>
<evidence type="ECO:0000256" key="2">
    <source>
        <dbReference type="ARBA" id="ARBA00020570"/>
    </source>
</evidence>
<gene>
    <name evidence="12" type="ORF">SAMN05660742_10451</name>
</gene>
<keyword evidence="13" id="KW-1185">Reference proteome</keyword>
<keyword evidence="6 10" id="KW-0676">Redox-active center</keyword>
<accession>A0A1H6WKN2</accession>
<evidence type="ECO:0000313" key="12">
    <source>
        <dbReference type="EMBL" id="SEJ17571.1"/>
    </source>
</evidence>
<dbReference type="RefSeq" id="WP_091829803.1">
    <property type="nucleotide sequence ID" value="NZ_FNZK01000004.1"/>
</dbReference>
<feature type="site" description="Contributes to redox potential value" evidence="9">
    <location>
        <position position="32"/>
    </location>
</feature>
<evidence type="ECO:0000256" key="7">
    <source>
        <dbReference type="NCBIfam" id="TIGR01068"/>
    </source>
</evidence>
<dbReference type="Proteomes" id="UP000199662">
    <property type="component" value="Unassembled WGS sequence"/>
</dbReference>
<proteinExistence type="inferred from homology"/>
<dbReference type="STRING" id="84035.SAMN05660742_10451"/>